<feature type="transmembrane region" description="Helical" evidence="2">
    <location>
        <begin position="1293"/>
        <end position="1317"/>
    </location>
</feature>
<feature type="signal peptide" evidence="3">
    <location>
        <begin position="1"/>
        <end position="19"/>
    </location>
</feature>
<name>A0A8T0EWW7_ARGBR</name>
<feature type="transmembrane region" description="Helical" evidence="2">
    <location>
        <begin position="340"/>
        <end position="364"/>
    </location>
</feature>
<dbReference type="GO" id="GO:0016747">
    <property type="term" value="F:acyltransferase activity, transferring groups other than amino-acyl groups"/>
    <property type="evidence" value="ECO:0007669"/>
    <property type="project" value="InterPro"/>
</dbReference>
<feature type="transmembrane region" description="Helical" evidence="2">
    <location>
        <begin position="1260"/>
        <end position="1281"/>
    </location>
</feature>
<feature type="transmembrane region" description="Helical" evidence="2">
    <location>
        <begin position="447"/>
        <end position="467"/>
    </location>
</feature>
<dbReference type="EMBL" id="JABXBU010001863">
    <property type="protein sequence ID" value="KAF8782077.1"/>
    <property type="molecule type" value="Genomic_DNA"/>
</dbReference>
<dbReference type="InterPro" id="IPR052728">
    <property type="entry name" value="O2_lipid_transport_reg"/>
</dbReference>
<feature type="transmembrane region" description="Helical" evidence="2">
    <location>
        <begin position="384"/>
        <end position="404"/>
    </location>
</feature>
<dbReference type="InterPro" id="IPR002656">
    <property type="entry name" value="Acyl_transf_3_dom"/>
</dbReference>
<comment type="caution">
    <text evidence="5">The sequence shown here is derived from an EMBL/GenBank/DDBJ whole genome shotgun (WGS) entry which is preliminary data.</text>
</comment>
<organism evidence="5 6">
    <name type="scientific">Argiope bruennichi</name>
    <name type="common">Wasp spider</name>
    <name type="synonym">Aranea bruennichi</name>
    <dbReference type="NCBI Taxonomy" id="94029"/>
    <lineage>
        <taxon>Eukaryota</taxon>
        <taxon>Metazoa</taxon>
        <taxon>Ecdysozoa</taxon>
        <taxon>Arthropoda</taxon>
        <taxon>Chelicerata</taxon>
        <taxon>Arachnida</taxon>
        <taxon>Araneae</taxon>
        <taxon>Araneomorphae</taxon>
        <taxon>Entelegynae</taxon>
        <taxon>Araneoidea</taxon>
        <taxon>Araneidae</taxon>
        <taxon>Argiope</taxon>
    </lineage>
</organism>
<feature type="transmembrane region" description="Helical" evidence="2">
    <location>
        <begin position="1183"/>
        <end position="1202"/>
    </location>
</feature>
<evidence type="ECO:0000259" key="4">
    <source>
        <dbReference type="SMART" id="SM00703"/>
    </source>
</evidence>
<feature type="transmembrane region" description="Helical" evidence="2">
    <location>
        <begin position="474"/>
        <end position="494"/>
    </location>
</feature>
<evidence type="ECO:0000256" key="3">
    <source>
        <dbReference type="SAM" id="SignalP"/>
    </source>
</evidence>
<feature type="transmembrane region" description="Helical" evidence="2">
    <location>
        <begin position="936"/>
        <end position="954"/>
    </location>
</feature>
<feature type="transmembrane region" description="Helical" evidence="2">
    <location>
        <begin position="1329"/>
        <end position="1347"/>
    </location>
</feature>
<evidence type="ECO:0000313" key="5">
    <source>
        <dbReference type="EMBL" id="KAF8782077.1"/>
    </source>
</evidence>
<feature type="transmembrane region" description="Helical" evidence="2">
    <location>
        <begin position="514"/>
        <end position="539"/>
    </location>
</feature>
<feature type="transmembrane region" description="Helical" evidence="2">
    <location>
        <begin position="551"/>
        <end position="573"/>
    </location>
</feature>
<proteinExistence type="predicted"/>
<keyword evidence="3" id="KW-0732">Signal</keyword>
<feature type="transmembrane region" description="Helical" evidence="2">
    <location>
        <begin position="974"/>
        <end position="991"/>
    </location>
</feature>
<feature type="transmembrane region" description="Helical" evidence="2">
    <location>
        <begin position="1160"/>
        <end position="1176"/>
    </location>
</feature>
<feature type="transmembrane region" description="Helical" evidence="2">
    <location>
        <begin position="1003"/>
        <end position="1027"/>
    </location>
</feature>
<feature type="transmembrane region" description="Helical" evidence="2">
    <location>
        <begin position="1222"/>
        <end position="1248"/>
    </location>
</feature>
<keyword evidence="6" id="KW-1185">Reference proteome</keyword>
<dbReference type="PANTHER" id="PTHR11161">
    <property type="entry name" value="O-ACYLTRANSFERASE"/>
    <property type="match status" value="1"/>
</dbReference>
<sequence>MSAFFSLAFFSILFCGTLANTNATNSQNEILESWIKLDNTLKGAAQSVIKYLMPMILESSSEVNLTSQCIQQSFQLVTGLRSLKKWAFSFVDSSAKLSDGLLSGSFSSFGEYDQCLETVVPHPKKKDEIQFQGQYCMVEMTLPLPPKTRRYRIYDQLEELRNFTGTELVKFLTTKAHLMYYFPVKMGVCIPSGCTKEDLNNVLSYAASKLKADVKISYCEKANEKISLHGVQIFAIFIICFLSLLVIIGSWMDIHSNSKSNSTKNTCLRILLSFSAISNFKRLFSTKSSMENFRCLNGIRFFTIAWVIYGHAYLFPGMFATNYRSLFRMPERASVPGAQMIINGSESVDIFFFIGGMLVSYLTIHRVKIEKKTFNIPMFVIHRLCRIIPVVYFIIVVSFLPPLMGSGPTFHYVMKNTLDSCYEQWWRNVLFINNFFYSEDMCLKQTWYVSCDIQLYLISIIVLIAFIRSEKVGFALNIFIILLSIAYTGIMTYIHDLSPTIVLTHLNIDDEYVFFVHSYANVLSRAGPYFIGVFTGYILVKNSQIKLSKKILVVGWISAILSSGMIIFATAIWLNVRPATFLDTLIYSAVYKVVFTAGIAWMTFCCITRQGGFLNTILSWKVWMPLSKLVFLTYLIEPMFQHFYMANFRSTQEFSHLHMAVQFFGFLCISMLLALVCTLLVESPFLNLEKIAFSSVSNREDKKEENDDKNNVSESQEGRKMHGSLEMVASENGVDNKEVLESWIKLDKTVKETTQSVIKYLMPMIVKSSSQVNLSSSCVKQSLQLVSGLRSLKKWAFSFVDSSAKTFDGILSGTLSSFGEYDQCLETTVFHPRKKDEVMFQGQYCMVQLRLPLPPKSKRYRLYDQLEELKTFNGTEVMEYLSTRAHLMYYYPMKVGICIPSGCSENDLLSILTFATQKLDMNAQISYCEKKEEKSMHWIQIFAIVIICCLALLVFDGTWLEMRTDPKSANLDKIDRFLLCFSAIGNFKRLFNTKTSTDQFSCIHGLRFLTITWVVYGHAYLFPGFYVSNYRSLFRIPETATEPAAQMIVNGSEAVDTFIFIAGMLVSYVTIKRIKVEKKKFNYFAFVFHRYWRIAPVTYFVILCSFLIPLMGSGPIFHEILQHSIYPCFQQWWRNVLFINNYFDSYQSCLKMTWYVSCDLQLYLISVIVVLPLIWFKKIGVMINISIVALSIIYTGIVTYLFDMAPSVLVTHMNPEDEYYMFVYSYANTLCRAGPYFIGVFTGYLLITKPNIKISKKFQIIGWCLATLSSGMIIFVTSIWYTVHHPTPLEGLLYAATYKVAFTSGVAWMTFCCITGYGGFINTFLSWKAWIPLGRLAFLTYLIQPIFQASYMANFRTIQEFTHLHFVIQYFGYLCISMLLAFVGNLLVESPFLNLGKLLFESKLERADKPEMNDHTNIGFDNSDVEKVNRHVEMLPNENGITNMEYYKNNQNEKSEL</sequence>
<reference evidence="5" key="2">
    <citation type="submission" date="2020-06" db="EMBL/GenBank/DDBJ databases">
        <authorList>
            <person name="Sheffer M."/>
        </authorList>
    </citation>
    <scope>NUCLEOTIDE SEQUENCE</scope>
</reference>
<accession>A0A8T0EWW7</accession>
<protein>
    <submittedName>
        <fullName evidence="5">Nose resistant to fluoxetine protein 6 like protein</fullName>
    </submittedName>
</protein>
<dbReference type="InterPro" id="IPR006621">
    <property type="entry name" value="Nose-resist-to-fluoxetine_N"/>
</dbReference>
<feature type="transmembrane region" description="Helical" evidence="2">
    <location>
        <begin position="299"/>
        <end position="320"/>
    </location>
</feature>
<feature type="transmembrane region" description="Helical" evidence="2">
    <location>
        <begin position="656"/>
        <end position="681"/>
    </location>
</feature>
<dbReference type="Proteomes" id="UP000807504">
    <property type="component" value="Unassembled WGS sequence"/>
</dbReference>
<keyword evidence="2" id="KW-0812">Transmembrane</keyword>
<dbReference type="Pfam" id="PF20146">
    <property type="entry name" value="NRF"/>
    <property type="match status" value="2"/>
</dbReference>
<feature type="domain" description="Nose resistant-to-fluoxetine protein N-terminal" evidence="4">
    <location>
        <begin position="66"/>
        <end position="221"/>
    </location>
</feature>
<feature type="transmembrane region" description="Helical" evidence="2">
    <location>
        <begin position="1047"/>
        <end position="1071"/>
    </location>
</feature>
<feature type="transmembrane region" description="Helical" evidence="2">
    <location>
        <begin position="585"/>
        <end position="606"/>
    </location>
</feature>
<evidence type="ECO:0000256" key="2">
    <source>
        <dbReference type="SAM" id="Phobius"/>
    </source>
</evidence>
<evidence type="ECO:0000313" key="6">
    <source>
        <dbReference type="Proteomes" id="UP000807504"/>
    </source>
</evidence>
<feature type="region of interest" description="Disordered" evidence="1">
    <location>
        <begin position="699"/>
        <end position="720"/>
    </location>
</feature>
<feature type="transmembrane region" description="Helical" evidence="2">
    <location>
        <begin position="1091"/>
        <end position="1111"/>
    </location>
</feature>
<keyword evidence="2" id="KW-0472">Membrane</keyword>
<feature type="transmembrane region" description="Helical" evidence="2">
    <location>
        <begin position="618"/>
        <end position="636"/>
    </location>
</feature>
<feature type="transmembrane region" description="Helical" evidence="2">
    <location>
        <begin position="233"/>
        <end position="254"/>
    </location>
</feature>
<feature type="chain" id="PRO_5035765138" evidence="3">
    <location>
        <begin position="20"/>
        <end position="1457"/>
    </location>
</feature>
<dbReference type="SMART" id="SM00703">
    <property type="entry name" value="NRF"/>
    <property type="match status" value="2"/>
</dbReference>
<dbReference type="Pfam" id="PF01757">
    <property type="entry name" value="Acyl_transf_3"/>
    <property type="match status" value="2"/>
</dbReference>
<feature type="domain" description="Nose resistant-to-fluoxetine protein N-terminal" evidence="4">
    <location>
        <begin position="775"/>
        <end position="930"/>
    </location>
</feature>
<gene>
    <name evidence="5" type="ORF">HNY73_012408</name>
</gene>
<reference evidence="5" key="1">
    <citation type="journal article" date="2020" name="bioRxiv">
        <title>Chromosome-level reference genome of the European wasp spider Argiope bruennichi: a resource for studies on range expansion and evolutionary adaptation.</title>
        <authorList>
            <person name="Sheffer M.M."/>
            <person name="Hoppe A."/>
            <person name="Krehenwinkel H."/>
            <person name="Uhl G."/>
            <person name="Kuss A.W."/>
            <person name="Jensen L."/>
            <person name="Jensen C."/>
            <person name="Gillespie R.G."/>
            <person name="Hoff K.J."/>
            <person name="Prost S."/>
        </authorList>
    </citation>
    <scope>NUCLEOTIDE SEQUENCE</scope>
</reference>
<keyword evidence="2" id="KW-1133">Transmembrane helix</keyword>
<dbReference type="PANTHER" id="PTHR11161:SF0">
    <property type="entry name" value="O-ACYLTRANSFERASE LIKE PROTEIN"/>
    <property type="match status" value="1"/>
</dbReference>
<evidence type="ECO:0000256" key="1">
    <source>
        <dbReference type="SAM" id="MobiDB-lite"/>
    </source>
</evidence>
<feature type="transmembrane region" description="Helical" evidence="2">
    <location>
        <begin position="1367"/>
        <end position="1388"/>
    </location>
</feature>